<name>A0A438E973_VITVI</name>
<evidence type="ECO:0000259" key="1">
    <source>
        <dbReference type="Pfam" id="PF14111"/>
    </source>
</evidence>
<dbReference type="Pfam" id="PF14111">
    <property type="entry name" value="DUF4283"/>
    <property type="match status" value="1"/>
</dbReference>
<evidence type="ECO:0000313" key="2">
    <source>
        <dbReference type="EMBL" id="RVW44317.1"/>
    </source>
</evidence>
<evidence type="ECO:0000313" key="3">
    <source>
        <dbReference type="Proteomes" id="UP000288805"/>
    </source>
</evidence>
<dbReference type="Proteomes" id="UP000288805">
    <property type="component" value="Unassembled WGS sequence"/>
</dbReference>
<reference evidence="2 3" key="1">
    <citation type="journal article" date="2018" name="PLoS Genet.">
        <title>Population sequencing reveals clonal diversity and ancestral inbreeding in the grapevine cultivar Chardonnay.</title>
        <authorList>
            <person name="Roach M.J."/>
            <person name="Johnson D.L."/>
            <person name="Bohlmann J."/>
            <person name="van Vuuren H.J."/>
            <person name="Jones S.J."/>
            <person name="Pretorius I.S."/>
            <person name="Schmidt S.A."/>
            <person name="Borneman A.R."/>
        </authorList>
    </citation>
    <scope>NUCLEOTIDE SEQUENCE [LARGE SCALE GENOMIC DNA]</scope>
    <source>
        <strain evidence="3">cv. Chardonnay</strain>
        <tissue evidence="2">Leaf</tissue>
    </source>
</reference>
<feature type="domain" description="DUF4283" evidence="1">
    <location>
        <begin position="78"/>
        <end position="145"/>
    </location>
</feature>
<accession>A0A438E973</accession>
<dbReference type="EMBL" id="QGNW01001357">
    <property type="protein sequence ID" value="RVW44317.1"/>
    <property type="molecule type" value="Genomic_DNA"/>
</dbReference>
<dbReference type="InterPro" id="IPR025558">
    <property type="entry name" value="DUF4283"/>
</dbReference>
<protein>
    <recommendedName>
        <fullName evidence="1">DUF4283 domain-containing protein</fullName>
    </recommendedName>
</protein>
<dbReference type="AlphaFoldDB" id="A0A438E973"/>
<dbReference type="PANTHER" id="PTHR19446">
    <property type="entry name" value="REVERSE TRANSCRIPTASES"/>
    <property type="match status" value="1"/>
</dbReference>
<gene>
    <name evidence="2" type="ORF">CK203_071096</name>
</gene>
<comment type="caution">
    <text evidence="2">The sequence shown here is derived from an EMBL/GenBank/DDBJ whole genome shotgun (WGS) entry which is preliminary data.</text>
</comment>
<sequence length="817" mass="92049">MGEESSSCSADRMKLVGFYSALCEMWKLRSIVLFFQRVGSSFKEKEKGIYADAIRVKRGELGESLWLHLRDRELLCREEQLSRCLVGCFGDILDSVPPLSSFKGWAHARWALRGGLKISKLGGAFLLFEFENKSEADMVLLRGNMRESFRCKDEDLKWGVFGMGAMPRKFRSAGQEVRDEFVGGSRTGESVRESQPVVQKLGSKEQLEYGRSRGAVGAAGLPQRPTWEQWDGVGDAGLQRLHHREVALRLTDAHQQGVDGGSLQLLLVSEGASSGSKGSMAVAMDWDPLDGATKLAIVLIGSVFARPLRPLAEMTDFQLEEAGRDEGWNSSCLAKFSRCLGMPTKGFEKGNFGRRVIFNNEEIFRSVKGFGVEGHSSVGGPFTGGDFQLCFRRKIESLKAVLKAWNKKVFGFIEAKKGEALSQIAMRLRGWSFLFERRGVCNSLRSRQRQSFKFGRLHHGVLAFLLGCCKGRGFGFFREFHEGGKFVKSLNATFLVLVPKKGCAEDLKDFRSISLVGSLYKLLAKILDTVLIANEAVDSRLKSNEGVVLCKLDMEKAYDHVNWKFLIAVLRKMGFGEKWIKWVERVRGRSGEEILISHLLFANDTLMFCEASQDQMTYLSWLLMWFELVQVVELLCRNRILLGGTWLLGEKERWFGCEKSLSNKYSSLKQVELVYVNERGAPPWKQLINQKNGEEDGGWHSREVSDRYGVGLCIAIRKKGNYLSGRLAYQSKEAWVADVWSLNGDGGGWTPLFSRAFNDWELELVEHFLQKIQAFKVHKDVEDRVIWLVSRCGTFLVKSLYSILEPGDSPLFPSGSI</sequence>
<proteinExistence type="predicted"/>
<organism evidence="2 3">
    <name type="scientific">Vitis vinifera</name>
    <name type="common">Grape</name>
    <dbReference type="NCBI Taxonomy" id="29760"/>
    <lineage>
        <taxon>Eukaryota</taxon>
        <taxon>Viridiplantae</taxon>
        <taxon>Streptophyta</taxon>
        <taxon>Embryophyta</taxon>
        <taxon>Tracheophyta</taxon>
        <taxon>Spermatophyta</taxon>
        <taxon>Magnoliopsida</taxon>
        <taxon>eudicotyledons</taxon>
        <taxon>Gunneridae</taxon>
        <taxon>Pentapetalae</taxon>
        <taxon>rosids</taxon>
        <taxon>Vitales</taxon>
        <taxon>Vitaceae</taxon>
        <taxon>Viteae</taxon>
        <taxon>Vitis</taxon>
    </lineage>
</organism>